<evidence type="ECO:0000256" key="1">
    <source>
        <dbReference type="SAM" id="SignalP"/>
    </source>
</evidence>
<proteinExistence type="predicted"/>
<protein>
    <submittedName>
        <fullName evidence="2">DUF2141 domain-containing protein</fullName>
    </submittedName>
</protein>
<dbReference type="InterPro" id="IPR018673">
    <property type="entry name" value="DUF2141"/>
</dbReference>
<dbReference type="EMBL" id="DSEE01000589">
    <property type="protein sequence ID" value="HER41187.1"/>
    <property type="molecule type" value="Genomic_DNA"/>
</dbReference>
<evidence type="ECO:0000313" key="2">
    <source>
        <dbReference type="EMBL" id="HER41187.1"/>
    </source>
</evidence>
<organism evidence="2">
    <name type="scientific">Salinimicrobium catena</name>
    <dbReference type="NCBI Taxonomy" id="390640"/>
    <lineage>
        <taxon>Bacteria</taxon>
        <taxon>Pseudomonadati</taxon>
        <taxon>Bacteroidota</taxon>
        <taxon>Flavobacteriia</taxon>
        <taxon>Flavobacteriales</taxon>
        <taxon>Flavobacteriaceae</taxon>
        <taxon>Salinimicrobium</taxon>
    </lineage>
</organism>
<gene>
    <name evidence="2" type="ORF">ENO10_08205</name>
</gene>
<sequence length="138" mass="15283">MKKLLFAGFFLLTFLGQAQETSGTQITVTIPNVPGNEGKVIISLYDEETFMKALPLQNGTSEIKDGKATFTFKEVPAGEYGIISIHDENNNDRIDMEPTGMPTEAYGVSNNPMSFGPPQWSEARFEVSDEPISLEIRF</sequence>
<feature type="chain" id="PRO_5027647850" evidence="1">
    <location>
        <begin position="19"/>
        <end position="138"/>
    </location>
</feature>
<dbReference type="Proteomes" id="UP000885753">
    <property type="component" value="Unassembled WGS sequence"/>
</dbReference>
<dbReference type="AlphaFoldDB" id="A0A7C2R8B0"/>
<reference evidence="2" key="1">
    <citation type="journal article" date="2020" name="mSystems">
        <title>Genome- and Community-Level Interaction Insights into Carbon Utilization and Element Cycling Functions of Hydrothermarchaeota in Hydrothermal Sediment.</title>
        <authorList>
            <person name="Zhou Z."/>
            <person name="Liu Y."/>
            <person name="Xu W."/>
            <person name="Pan J."/>
            <person name="Luo Z.H."/>
            <person name="Li M."/>
        </authorList>
    </citation>
    <scope>NUCLEOTIDE SEQUENCE [LARGE SCALE GENOMIC DNA]</scope>
    <source>
        <strain evidence="2">SpSt-1235</strain>
    </source>
</reference>
<keyword evidence="1" id="KW-0732">Signal</keyword>
<name>A0A7C2R8B0_9FLAO</name>
<feature type="signal peptide" evidence="1">
    <location>
        <begin position="1"/>
        <end position="18"/>
    </location>
</feature>
<dbReference type="Pfam" id="PF09912">
    <property type="entry name" value="DUF2141"/>
    <property type="match status" value="1"/>
</dbReference>
<accession>A0A7C2R8B0</accession>
<comment type="caution">
    <text evidence="2">The sequence shown here is derived from an EMBL/GenBank/DDBJ whole genome shotgun (WGS) entry which is preliminary data.</text>
</comment>